<dbReference type="Proteomes" id="UP000193920">
    <property type="component" value="Unassembled WGS sequence"/>
</dbReference>
<gene>
    <name evidence="2" type="ORF">LY90DRAFT_701817</name>
</gene>
<keyword evidence="1" id="KW-0812">Transmembrane</keyword>
<name>A0A1Y2DC09_9FUNG</name>
<protein>
    <submittedName>
        <fullName evidence="2">Uncharacterized protein</fullName>
    </submittedName>
</protein>
<evidence type="ECO:0000256" key="1">
    <source>
        <dbReference type="SAM" id="Phobius"/>
    </source>
</evidence>
<evidence type="ECO:0000313" key="3">
    <source>
        <dbReference type="Proteomes" id="UP000193920"/>
    </source>
</evidence>
<keyword evidence="1" id="KW-0472">Membrane</keyword>
<accession>A0A1Y2DC09</accession>
<keyword evidence="3" id="KW-1185">Reference proteome</keyword>
<comment type="caution">
    <text evidence="2">The sequence shown here is derived from an EMBL/GenBank/DDBJ whole genome shotgun (WGS) entry which is preliminary data.</text>
</comment>
<proteinExistence type="predicted"/>
<dbReference type="OrthoDB" id="10634692at2759"/>
<sequence>MISYCNTFKLEKCKNFVSNVNSANSNCISNEKENLDRVTAVSILTLKIAYLTYCATDKDGNTCPLSNYLLSNANILKQSYAYEPTREMLGNFKEDCRINECNKRLINLKNITDKIKSILGNGLDITTDDPVNYEKYLDYYKNNQCSAIDGSVENAAISLKIISYPFVLIIIAISTLLLY</sequence>
<keyword evidence="1" id="KW-1133">Transmembrane helix</keyword>
<evidence type="ECO:0000313" key="2">
    <source>
        <dbReference type="EMBL" id="ORY56215.1"/>
    </source>
</evidence>
<dbReference type="EMBL" id="MCOG01000074">
    <property type="protein sequence ID" value="ORY56215.1"/>
    <property type="molecule type" value="Genomic_DNA"/>
</dbReference>
<dbReference type="AlphaFoldDB" id="A0A1Y2DC09"/>
<reference evidence="2 3" key="1">
    <citation type="submission" date="2016-08" db="EMBL/GenBank/DDBJ databases">
        <title>A Parts List for Fungal Cellulosomes Revealed by Comparative Genomics.</title>
        <authorList>
            <consortium name="DOE Joint Genome Institute"/>
            <person name="Haitjema C.H."/>
            <person name="Gilmore S.P."/>
            <person name="Henske J.K."/>
            <person name="Solomon K.V."/>
            <person name="De Groot R."/>
            <person name="Kuo A."/>
            <person name="Mondo S.J."/>
            <person name="Salamov A.A."/>
            <person name="Labutti K."/>
            <person name="Zhao Z."/>
            <person name="Chiniquy J."/>
            <person name="Barry K."/>
            <person name="Brewer H.M."/>
            <person name="Purvine S.O."/>
            <person name="Wright A.T."/>
            <person name="Boxma B."/>
            <person name="Van Alen T."/>
            <person name="Hackstein J.H."/>
            <person name="Baker S.E."/>
            <person name="Grigoriev I.V."/>
            <person name="O'Malley M.A."/>
        </authorList>
    </citation>
    <scope>NUCLEOTIDE SEQUENCE [LARGE SCALE GENOMIC DNA]</scope>
    <source>
        <strain evidence="2 3">G1</strain>
    </source>
</reference>
<feature type="transmembrane region" description="Helical" evidence="1">
    <location>
        <begin position="161"/>
        <end position="178"/>
    </location>
</feature>
<organism evidence="2 3">
    <name type="scientific">Neocallimastix californiae</name>
    <dbReference type="NCBI Taxonomy" id="1754190"/>
    <lineage>
        <taxon>Eukaryota</taxon>
        <taxon>Fungi</taxon>
        <taxon>Fungi incertae sedis</taxon>
        <taxon>Chytridiomycota</taxon>
        <taxon>Chytridiomycota incertae sedis</taxon>
        <taxon>Neocallimastigomycetes</taxon>
        <taxon>Neocallimastigales</taxon>
        <taxon>Neocallimastigaceae</taxon>
        <taxon>Neocallimastix</taxon>
    </lineage>
</organism>